<dbReference type="AlphaFoldDB" id="A0A3P4B7R9"/>
<organism evidence="1 2">
    <name type="scientific">Pigmentiphaga humi</name>
    <dbReference type="NCBI Taxonomy" id="2478468"/>
    <lineage>
        <taxon>Bacteria</taxon>
        <taxon>Pseudomonadati</taxon>
        <taxon>Pseudomonadota</taxon>
        <taxon>Betaproteobacteria</taxon>
        <taxon>Burkholderiales</taxon>
        <taxon>Alcaligenaceae</taxon>
        <taxon>Pigmentiphaga</taxon>
    </lineage>
</organism>
<dbReference type="InterPro" id="IPR010260">
    <property type="entry name" value="AlpA"/>
</dbReference>
<dbReference type="EMBL" id="UWPJ01000039">
    <property type="protein sequence ID" value="VCU72333.1"/>
    <property type="molecule type" value="Genomic_DNA"/>
</dbReference>
<accession>A0A3P4B7R9</accession>
<dbReference type="Pfam" id="PF05930">
    <property type="entry name" value="Phage_AlpA"/>
    <property type="match status" value="1"/>
</dbReference>
<keyword evidence="2" id="KW-1185">Reference proteome</keyword>
<dbReference type="Proteomes" id="UP000277294">
    <property type="component" value="Unassembled WGS sequence"/>
</dbReference>
<name>A0A3P4B7R9_9BURK</name>
<dbReference type="InterPro" id="IPR009061">
    <property type="entry name" value="DNA-bd_dom_put_sf"/>
</dbReference>
<dbReference type="Gene3D" id="1.10.238.160">
    <property type="match status" value="1"/>
</dbReference>
<sequence length="92" mass="10559">MTTSETTADAAIKAPGTKLINRKQLLEMVPLSDRTILDMEKRGEFPRRFSITTRLVAWDLHEVERWIEERRAAAIQQAAPFHRNAEPSHHPA</sequence>
<evidence type="ECO:0000313" key="2">
    <source>
        <dbReference type="Proteomes" id="UP000277294"/>
    </source>
</evidence>
<evidence type="ECO:0000313" key="1">
    <source>
        <dbReference type="EMBL" id="VCU72333.1"/>
    </source>
</evidence>
<dbReference type="SUPFAM" id="SSF46955">
    <property type="entry name" value="Putative DNA-binding domain"/>
    <property type="match status" value="1"/>
</dbReference>
<dbReference type="RefSeq" id="WP_124081913.1">
    <property type="nucleotide sequence ID" value="NZ_UWPJ01000039.1"/>
</dbReference>
<dbReference type="OrthoDB" id="8455288at2"/>
<reference evidence="1 2" key="1">
    <citation type="submission" date="2018-10" db="EMBL/GenBank/DDBJ databases">
        <authorList>
            <person name="Criscuolo A."/>
        </authorList>
    </citation>
    <scope>NUCLEOTIDE SEQUENCE [LARGE SCALE GENOMIC DNA]</scope>
    <source>
        <strain evidence="1">DnA1</strain>
    </source>
</reference>
<protein>
    <submittedName>
        <fullName evidence="1">Prophage CP4-57 regulatory protein (AlpA)</fullName>
    </submittedName>
</protein>
<proteinExistence type="predicted"/>
<gene>
    <name evidence="1" type="ORF">PIGHUM_04432</name>
</gene>